<keyword evidence="4" id="KW-1185">Reference proteome</keyword>
<evidence type="ECO:0000313" key="3">
    <source>
        <dbReference type="EMBL" id="MRG91946.1"/>
    </source>
</evidence>
<evidence type="ECO:0000256" key="2">
    <source>
        <dbReference type="SAM" id="Phobius"/>
    </source>
</evidence>
<feature type="transmembrane region" description="Helical" evidence="2">
    <location>
        <begin position="155"/>
        <end position="175"/>
    </location>
</feature>
<feature type="transmembrane region" description="Helical" evidence="2">
    <location>
        <begin position="110"/>
        <end position="135"/>
    </location>
</feature>
<feature type="transmembrane region" description="Helical" evidence="2">
    <location>
        <begin position="6"/>
        <end position="22"/>
    </location>
</feature>
<dbReference type="OrthoDB" id="5520599at2"/>
<dbReference type="RefSeq" id="WP_153818794.1">
    <property type="nucleotide sequence ID" value="NZ_WJIE01000002.1"/>
</dbReference>
<dbReference type="EMBL" id="WJIE01000002">
    <property type="protein sequence ID" value="MRG91946.1"/>
    <property type="molecule type" value="Genomic_DNA"/>
</dbReference>
<organism evidence="3 4">
    <name type="scientific">Polyangium spumosum</name>
    <dbReference type="NCBI Taxonomy" id="889282"/>
    <lineage>
        <taxon>Bacteria</taxon>
        <taxon>Pseudomonadati</taxon>
        <taxon>Myxococcota</taxon>
        <taxon>Polyangia</taxon>
        <taxon>Polyangiales</taxon>
        <taxon>Polyangiaceae</taxon>
        <taxon>Polyangium</taxon>
    </lineage>
</organism>
<evidence type="ECO:0000313" key="4">
    <source>
        <dbReference type="Proteomes" id="UP000440224"/>
    </source>
</evidence>
<feature type="region of interest" description="Disordered" evidence="1">
    <location>
        <begin position="189"/>
        <end position="223"/>
    </location>
</feature>
<keyword evidence="2" id="KW-0472">Membrane</keyword>
<keyword evidence="2" id="KW-1133">Transmembrane helix</keyword>
<gene>
    <name evidence="3" type="ORF">GF068_08410</name>
</gene>
<dbReference type="Proteomes" id="UP000440224">
    <property type="component" value="Unassembled WGS sequence"/>
</dbReference>
<feature type="compositionally biased region" description="Pro residues" evidence="1">
    <location>
        <begin position="197"/>
        <end position="207"/>
    </location>
</feature>
<name>A0A6N7PMA0_9BACT</name>
<proteinExistence type="predicted"/>
<accession>A0A6N7PMA0</accession>
<keyword evidence="2" id="KW-0812">Transmembrane</keyword>
<sequence>MPAPLAPLLGFTLGVLLAWLARPEDGPDERPGASSWDRPTLAVALYALFLYAPVSAYFAVFAADWSFAYLVDGRAIPSALLLLLVLLDAAAPVLGFLAGRRALARRALPALAWLAALPLLVALLPLVVLHARFGVDASYDQVQSDFGTRPLPGSPLGYAILWMDALLVAGAVFTARTLSTIEGRGAAPLPLHARPGRPLPEVLPPDPASDEPPRFLGRTRGPR</sequence>
<dbReference type="AlphaFoldDB" id="A0A6N7PMA0"/>
<comment type="caution">
    <text evidence="3">The sequence shown here is derived from an EMBL/GenBank/DDBJ whole genome shotgun (WGS) entry which is preliminary data.</text>
</comment>
<reference evidence="3 4" key="1">
    <citation type="submission" date="2019-10" db="EMBL/GenBank/DDBJ databases">
        <title>A soil myxobacterium in the family Polyangiaceae.</title>
        <authorList>
            <person name="Li Y."/>
            <person name="Wang J."/>
        </authorList>
    </citation>
    <scope>NUCLEOTIDE SEQUENCE [LARGE SCALE GENOMIC DNA]</scope>
    <source>
        <strain evidence="3 4">DSM 14734</strain>
    </source>
</reference>
<evidence type="ECO:0000256" key="1">
    <source>
        <dbReference type="SAM" id="MobiDB-lite"/>
    </source>
</evidence>
<feature type="transmembrane region" description="Helical" evidence="2">
    <location>
        <begin position="43"/>
        <end position="63"/>
    </location>
</feature>
<feature type="transmembrane region" description="Helical" evidence="2">
    <location>
        <begin position="75"/>
        <end position="98"/>
    </location>
</feature>
<protein>
    <submittedName>
        <fullName evidence="3">Uncharacterized protein</fullName>
    </submittedName>
</protein>